<dbReference type="PANTHER" id="PTHR31658">
    <property type="entry name" value="CONSERVED OLIGOMERIC GOLGI COMPLEX SUBUNIT 1"/>
    <property type="match status" value="1"/>
</dbReference>
<keyword evidence="7" id="KW-0472">Membrane</keyword>
<evidence type="ECO:0000256" key="1">
    <source>
        <dbReference type="ARBA" id="ARBA00004395"/>
    </source>
</evidence>
<dbReference type="Pfam" id="PF08700">
    <property type="entry name" value="VPS51_Exo84_N"/>
    <property type="match status" value="1"/>
</dbReference>
<feature type="region of interest" description="Disordered" evidence="8">
    <location>
        <begin position="1"/>
        <end position="50"/>
    </location>
</feature>
<evidence type="ECO:0000256" key="2">
    <source>
        <dbReference type="ARBA" id="ARBA00006653"/>
    </source>
</evidence>
<dbReference type="GO" id="GO:0000139">
    <property type="term" value="C:Golgi membrane"/>
    <property type="evidence" value="ECO:0007669"/>
    <property type="project" value="UniProtKB-SubCell"/>
</dbReference>
<dbReference type="STRING" id="747525.W4KMF5"/>
<feature type="compositionally biased region" description="Polar residues" evidence="8">
    <location>
        <begin position="22"/>
        <end position="32"/>
    </location>
</feature>
<organism evidence="9 10">
    <name type="scientific">Heterobasidion irregulare (strain TC 32-1)</name>
    <dbReference type="NCBI Taxonomy" id="747525"/>
    <lineage>
        <taxon>Eukaryota</taxon>
        <taxon>Fungi</taxon>
        <taxon>Dikarya</taxon>
        <taxon>Basidiomycota</taxon>
        <taxon>Agaricomycotina</taxon>
        <taxon>Agaricomycetes</taxon>
        <taxon>Russulales</taxon>
        <taxon>Bondarzewiaceae</taxon>
        <taxon>Heterobasidion</taxon>
        <taxon>Heterobasidion annosum species complex</taxon>
    </lineage>
</organism>
<evidence type="ECO:0000256" key="4">
    <source>
        <dbReference type="ARBA" id="ARBA00022448"/>
    </source>
</evidence>
<dbReference type="EMBL" id="KI925454">
    <property type="protein sequence ID" value="ETW87023.1"/>
    <property type="molecule type" value="Genomic_DNA"/>
</dbReference>
<evidence type="ECO:0000256" key="8">
    <source>
        <dbReference type="SAM" id="MobiDB-lite"/>
    </source>
</evidence>
<sequence length="919" mass="101779">MARRPSLASISSSVASSSTLSRIATSPPQAASSLPAGFRTPTSPWPPRSASLSALAQPAEVAKGTDPDDLFTRYSVSEVKNIHQRLRADADAKQEELRLMVGERYRDLLQASTSIISIAQSTKRVLEALDEMKASIPTADEPHLQRQVSTSEKDEIYLKALQSLAAHMKLLLDTPEHLWRLIERKKFLYAAWLFLLARVLHRVLVRENAQDQDEDEESWKAYGIDVTEQFPLAQRQWDTIAQFRSQIVHKATLSLREFAVSVEDICSTLLTLHLLESRPLNDTLIVFLSQRTKGLQLSLSRSAKASLNGHSSQTPNGIASNKSRKAVVREVRENITAVLEVIAMTVGAARDIFSDDGSRRRSLMVRMLEFIQSDSTSSHDTSLPPELQISTPNILGSLPSGSQHAVLPPSIRSYKPYIDLSSSSSSLSQKLLSDRVQDWFQKAIRELQVAAEKWFSDLKTLKEVWVIRTWVRQWVSENAHLEESERAAFKESIDALVEKQAVQIWKLALKDIEDVFRAELNSAFTALCEGASDNVLDASPAKFLFQAPPALSLHDAGVGSASMIYSFRKYESALRYQVTGRTPLLDGVLKAIESRAEALHKDLRAVRKDEGDSRELTAQLNEAYRPDADKLCAAIIDVISSSMASVTEESSATMGAIAFLGRISNELSLSSFLSNVSCGTDAGNNFQGKAQALRELAVNRWQEYTIRNVLALYRTARESCARNSNESLGPSSSLIQALLSMCNSLQNLGMSLDSSRENRFSEATLQLFVTSLLDEVTSQTLDVQTCWNLKFLRSLSELWGDTWASIIARIDGLTRPDIEVGLHSKQIRNWPPIKGPETVDLELEGDMSEHISRTQILLAPLLPPSWPPTPLSKSTSKNGKPNSLLQFGVPISEHARPAMDLVKPGPRFGLLLVGSNTVQ</sequence>
<keyword evidence="5" id="KW-0653">Protein transport</keyword>
<evidence type="ECO:0000256" key="7">
    <source>
        <dbReference type="ARBA" id="ARBA00023136"/>
    </source>
</evidence>
<name>W4KMF5_HETIT</name>
<dbReference type="HOGENOM" id="CLU_008852_0_0_1"/>
<feature type="compositionally biased region" description="Low complexity" evidence="8">
    <location>
        <begin position="1"/>
        <end position="21"/>
    </location>
</feature>
<dbReference type="GO" id="GO:0017119">
    <property type="term" value="C:Golgi transport complex"/>
    <property type="evidence" value="ECO:0007669"/>
    <property type="project" value="InterPro"/>
</dbReference>
<dbReference type="KEGG" id="hir:HETIRDRAFT_468809"/>
<comment type="similarity">
    <text evidence="2">Belongs to the COG1 family.</text>
</comment>
<dbReference type="PANTHER" id="PTHR31658:SF0">
    <property type="entry name" value="CONSERVED OLIGOMERIC GOLGI COMPLEX SUBUNIT 1"/>
    <property type="match status" value="1"/>
</dbReference>
<comment type="subcellular location">
    <subcellularLocation>
        <location evidence="1">Golgi apparatus membrane</location>
        <topology evidence="1">Peripheral membrane protein</topology>
    </subcellularLocation>
</comment>
<evidence type="ECO:0000256" key="3">
    <source>
        <dbReference type="ARBA" id="ARBA00020978"/>
    </source>
</evidence>
<keyword evidence="6" id="KW-0333">Golgi apparatus</keyword>
<dbReference type="InParanoid" id="W4KMF5"/>
<evidence type="ECO:0000313" key="9">
    <source>
        <dbReference type="EMBL" id="ETW87023.1"/>
    </source>
</evidence>
<gene>
    <name evidence="9" type="ORF">HETIRDRAFT_468809</name>
</gene>
<keyword evidence="10" id="KW-1185">Reference proteome</keyword>
<evidence type="ECO:0000313" key="10">
    <source>
        <dbReference type="Proteomes" id="UP000030671"/>
    </source>
</evidence>
<dbReference type="InterPro" id="IPR033370">
    <property type="entry name" value="COG1"/>
</dbReference>
<evidence type="ECO:0000256" key="5">
    <source>
        <dbReference type="ARBA" id="ARBA00022927"/>
    </source>
</evidence>
<dbReference type="Proteomes" id="UP000030671">
    <property type="component" value="Unassembled WGS sequence"/>
</dbReference>
<dbReference type="RefSeq" id="XP_009540975.1">
    <property type="nucleotide sequence ID" value="XM_009542680.1"/>
</dbReference>
<dbReference type="eggNOG" id="KOG2033">
    <property type="taxonomic scope" value="Eukaryota"/>
</dbReference>
<reference evidence="9 10" key="1">
    <citation type="journal article" date="2012" name="New Phytol.">
        <title>Insight into trade-off between wood decay and parasitism from the genome of a fungal forest pathogen.</title>
        <authorList>
            <person name="Olson A."/>
            <person name="Aerts A."/>
            <person name="Asiegbu F."/>
            <person name="Belbahri L."/>
            <person name="Bouzid O."/>
            <person name="Broberg A."/>
            <person name="Canback B."/>
            <person name="Coutinho P.M."/>
            <person name="Cullen D."/>
            <person name="Dalman K."/>
            <person name="Deflorio G."/>
            <person name="van Diepen L.T."/>
            <person name="Dunand C."/>
            <person name="Duplessis S."/>
            <person name="Durling M."/>
            <person name="Gonthier P."/>
            <person name="Grimwood J."/>
            <person name="Fossdal C.G."/>
            <person name="Hansson D."/>
            <person name="Henrissat B."/>
            <person name="Hietala A."/>
            <person name="Himmelstrand K."/>
            <person name="Hoffmeister D."/>
            <person name="Hogberg N."/>
            <person name="James T.Y."/>
            <person name="Karlsson M."/>
            <person name="Kohler A."/>
            <person name="Kues U."/>
            <person name="Lee Y.H."/>
            <person name="Lin Y.C."/>
            <person name="Lind M."/>
            <person name="Lindquist E."/>
            <person name="Lombard V."/>
            <person name="Lucas S."/>
            <person name="Lunden K."/>
            <person name="Morin E."/>
            <person name="Murat C."/>
            <person name="Park J."/>
            <person name="Raffaello T."/>
            <person name="Rouze P."/>
            <person name="Salamov A."/>
            <person name="Schmutz J."/>
            <person name="Solheim H."/>
            <person name="Stahlberg J."/>
            <person name="Velez H."/>
            <person name="de Vries R.P."/>
            <person name="Wiebenga A."/>
            <person name="Woodward S."/>
            <person name="Yakovlev I."/>
            <person name="Garbelotto M."/>
            <person name="Martin F."/>
            <person name="Grigoriev I.V."/>
            <person name="Stenlid J."/>
        </authorList>
    </citation>
    <scope>NUCLEOTIDE SEQUENCE [LARGE SCALE GENOMIC DNA]</scope>
    <source>
        <strain evidence="9 10">TC 32-1</strain>
    </source>
</reference>
<dbReference type="OrthoDB" id="46189at2759"/>
<proteinExistence type="inferred from homology"/>
<evidence type="ECO:0000256" key="6">
    <source>
        <dbReference type="ARBA" id="ARBA00023034"/>
    </source>
</evidence>
<protein>
    <recommendedName>
        <fullName evidence="3">Conserved oligomeric Golgi complex subunit 1</fullName>
    </recommendedName>
</protein>
<dbReference type="GO" id="GO:0006891">
    <property type="term" value="P:intra-Golgi vesicle-mediated transport"/>
    <property type="evidence" value="ECO:0007669"/>
    <property type="project" value="InterPro"/>
</dbReference>
<keyword evidence="4" id="KW-0813">Transport</keyword>
<dbReference type="GO" id="GO:0015031">
    <property type="term" value="P:protein transport"/>
    <property type="evidence" value="ECO:0007669"/>
    <property type="project" value="UniProtKB-KW"/>
</dbReference>
<dbReference type="AlphaFoldDB" id="W4KMF5"/>
<dbReference type="GeneID" id="20677254"/>
<accession>W4KMF5</accession>